<evidence type="ECO:0000313" key="2">
    <source>
        <dbReference type="EMBL" id="BCI54054.1"/>
    </source>
</evidence>
<proteinExistence type="predicted"/>
<evidence type="ECO:0008006" key="4">
    <source>
        <dbReference type="Google" id="ProtNLM"/>
    </source>
</evidence>
<name>A0A6S6P5Z0_9MYCO</name>
<dbReference type="Proteomes" id="UP000515734">
    <property type="component" value="Chromosome"/>
</dbReference>
<organism evidence="2 3">
    <name type="scientific">Mycolicibacterium litorale</name>
    <dbReference type="NCBI Taxonomy" id="758802"/>
    <lineage>
        <taxon>Bacteria</taxon>
        <taxon>Bacillati</taxon>
        <taxon>Actinomycetota</taxon>
        <taxon>Actinomycetes</taxon>
        <taxon>Mycobacteriales</taxon>
        <taxon>Mycobacteriaceae</taxon>
        <taxon>Mycolicibacterium</taxon>
    </lineage>
</organism>
<dbReference type="AlphaFoldDB" id="A0A6S6P5Z0"/>
<dbReference type="Pfam" id="PF14808">
    <property type="entry name" value="TMEM164"/>
    <property type="match status" value="1"/>
</dbReference>
<evidence type="ECO:0000313" key="3">
    <source>
        <dbReference type="Proteomes" id="UP000515734"/>
    </source>
</evidence>
<evidence type="ECO:0000256" key="1">
    <source>
        <dbReference type="SAM" id="Phobius"/>
    </source>
</evidence>
<feature type="transmembrane region" description="Helical" evidence="1">
    <location>
        <begin position="95"/>
        <end position="115"/>
    </location>
</feature>
<keyword evidence="1" id="KW-0472">Membrane</keyword>
<dbReference type="EMBL" id="AP023287">
    <property type="protein sequence ID" value="BCI54054.1"/>
    <property type="molecule type" value="Genomic_DNA"/>
</dbReference>
<dbReference type="RefSeq" id="WP_185291999.1">
    <property type="nucleotide sequence ID" value="NZ_AP023287.1"/>
</dbReference>
<feature type="transmembrane region" description="Helical" evidence="1">
    <location>
        <begin position="198"/>
        <end position="221"/>
    </location>
</feature>
<accession>A0A6S6P5Z0</accession>
<reference evidence="2 3" key="1">
    <citation type="submission" date="2020-07" db="EMBL/GenBank/DDBJ databases">
        <title>Complete genome sequence of Mycolicibacterium litorale like strain isolated from cardiac implantable electronic device infection.</title>
        <authorList>
            <person name="Fukano H."/>
            <person name="Miyama H."/>
            <person name="Hoshino Y."/>
        </authorList>
    </citation>
    <scope>NUCLEOTIDE SEQUENCE [LARGE SCALE GENOMIC DNA]</scope>
    <source>
        <strain evidence="2 3">NIIDNTM18</strain>
    </source>
</reference>
<dbReference type="InterPro" id="IPR011737">
    <property type="entry name" value="CHP02206_TP0381"/>
</dbReference>
<keyword evidence="1" id="KW-1133">Transmembrane helix</keyword>
<keyword evidence="1" id="KW-0812">Transmembrane</keyword>
<feature type="transmembrane region" description="Helical" evidence="1">
    <location>
        <begin position="153"/>
        <end position="171"/>
    </location>
</feature>
<feature type="transmembrane region" description="Helical" evidence="1">
    <location>
        <begin position="121"/>
        <end position="141"/>
    </location>
</feature>
<sequence length="231" mass="25797">MQRQFESYGPSYWGAIALFVVGAVVAVWLGRRQTQEQSRRFGRIVGGLTAVVYASVLLYSLVPPTVERSVPLRLTDLATVAAACALWTQRHWAFALTYYWGLVLSAQALISPVLVGPDFPHYSFLAFWAIHLLVVWAAIYLTWGRGMRPGWRSLRLVLIVTAVWAVVTFVFNRVAGTNYGFLNGKPVTASLLDVLGPWPVYIVSATALIVAVWVLMTLPWVRVRSTRSDQE</sequence>
<protein>
    <recommendedName>
        <fullName evidence="4">Integral membrane protein (TIGR02206 family)</fullName>
    </recommendedName>
</protein>
<dbReference type="NCBIfam" id="TIGR02206">
    <property type="entry name" value="intg_mem_TP0381"/>
    <property type="match status" value="1"/>
</dbReference>
<gene>
    <name evidence="2" type="ORF">NIIDNTM18_33320</name>
</gene>
<feature type="transmembrane region" description="Helical" evidence="1">
    <location>
        <begin position="12"/>
        <end position="29"/>
    </location>
</feature>
<feature type="transmembrane region" description="Helical" evidence="1">
    <location>
        <begin position="41"/>
        <end position="62"/>
    </location>
</feature>